<protein>
    <recommendedName>
        <fullName evidence="2">Fungal lipase-type domain-containing protein</fullName>
    </recommendedName>
</protein>
<dbReference type="PANTHER" id="PTHR45856:SF24">
    <property type="entry name" value="FUNGAL LIPASE-LIKE DOMAIN-CONTAINING PROTEIN"/>
    <property type="match status" value="1"/>
</dbReference>
<proteinExistence type="predicted"/>
<feature type="transmembrane region" description="Helical" evidence="1">
    <location>
        <begin position="181"/>
        <end position="201"/>
    </location>
</feature>
<dbReference type="CDD" id="cd00519">
    <property type="entry name" value="Lipase_3"/>
    <property type="match status" value="1"/>
</dbReference>
<dbReference type="InterPro" id="IPR051218">
    <property type="entry name" value="Sec_MonoDiacylglyc_Lipase"/>
</dbReference>
<keyword evidence="1" id="KW-1133">Transmembrane helix</keyword>
<keyword evidence="1" id="KW-0472">Membrane</keyword>
<feature type="transmembrane region" description="Helical" evidence="1">
    <location>
        <begin position="309"/>
        <end position="328"/>
    </location>
</feature>
<feature type="transmembrane region" description="Helical" evidence="1">
    <location>
        <begin position="221"/>
        <end position="243"/>
    </location>
</feature>
<dbReference type="EMBL" id="HBGI01003446">
    <property type="protein sequence ID" value="CAD9240505.1"/>
    <property type="molecule type" value="Transcribed_RNA"/>
</dbReference>
<feature type="transmembrane region" description="Helical" evidence="1">
    <location>
        <begin position="255"/>
        <end position="279"/>
    </location>
</feature>
<dbReference type="InterPro" id="IPR029058">
    <property type="entry name" value="AB_hydrolase_fold"/>
</dbReference>
<dbReference type="Pfam" id="PF01764">
    <property type="entry name" value="Lipase_3"/>
    <property type="match status" value="1"/>
</dbReference>
<dbReference type="Gene3D" id="3.40.50.1820">
    <property type="entry name" value="alpha/beta hydrolase"/>
    <property type="match status" value="1"/>
</dbReference>
<gene>
    <name evidence="3" type="ORF">EAUS1353_LOCUS2244</name>
</gene>
<name>A0A7S1XI20_9RHOD</name>
<organism evidence="3">
    <name type="scientific">Erythrolobus australicus</name>
    <dbReference type="NCBI Taxonomy" id="1077150"/>
    <lineage>
        <taxon>Eukaryota</taxon>
        <taxon>Rhodophyta</taxon>
        <taxon>Bangiophyceae</taxon>
        <taxon>Porphyridiales</taxon>
        <taxon>Porphyridiaceae</taxon>
        <taxon>Erythrolobus</taxon>
    </lineage>
</organism>
<sequence length="843" mass="96217">MSLRESNGAERGATDGVVVNAKLPDVDGDKLEGFTGLEQLQKEHEDEKFSVNDSDDDFDQFGAEEETAVSLMLNHKSFTKLETISAREISLLLTIDNIIYLICTLYCVGLIIAYNTDHFKQYVEFAGYDGKVAIIQFDESEWQYFELSLKIVSFSLAVILAIVYTVRLMRQAPKDRTSEQMWVIFLAWAVATYLIPYDPIVKLLIIDGKYEADALAELRSGIIYSVQLAAFSTATVFYAWTTAHSYRLLKGRLPYAFYVPKLCLALTYLLMQVVARYVVRIEVSPVPLITFFSMIHLIRVYGVGYTDTSVTFVMALTVLEIWTFMWIVREVYVTKRVLQGTTYMRFRTKQIGFRFFLYNSLVFYTVFWILMLLFAVAIPPGTNLARYVFFDVFPYRSIYVAAPMDFLSVVYVATEAYVKLPADAFGWKGWFVSQPLPKERVGDEFKPMTYKKRETASFSGVFEDLGSNCFTMQTHTLMFNFAWYVYYHGTKKAENFKLKKDVFEFDIHKMISNKDTDTHVLVVDGTDRIVVAFRGTTSAQNLRTDIAIKFIRADAVLPTARDEEHIGFAEDSAWVYESPLFGKARVHQGFAEAYRSIAEPLLVSLKELYLAKRRPIFLTGHSLGGCLATLCSFDLSLSLGMGKREMFVSTFGAPRTGNVHFRDLYNDLCPIHWRIVLAPDIVTKLPKFTYKHCGKKVLITTGGELFLDPNALELKIWHGDASSVLYHRKASYLLAMRGWCELNHGDEYVPEFWPWPVSADDSKRFESIYQKSASTGRSVSSIGVPRSKAARPNHYKLLNRGDLVDKLDVSYSKTGVHDEMSPPMLWARLTRRLLLSQLQAQES</sequence>
<evidence type="ECO:0000313" key="3">
    <source>
        <dbReference type="EMBL" id="CAD9240505.1"/>
    </source>
</evidence>
<evidence type="ECO:0000256" key="1">
    <source>
        <dbReference type="SAM" id="Phobius"/>
    </source>
</evidence>
<keyword evidence="1" id="KW-0812">Transmembrane</keyword>
<feature type="domain" description="Fungal lipase-type" evidence="2">
    <location>
        <begin position="530"/>
        <end position="688"/>
    </location>
</feature>
<reference evidence="3" key="1">
    <citation type="submission" date="2021-01" db="EMBL/GenBank/DDBJ databases">
        <authorList>
            <person name="Corre E."/>
            <person name="Pelletier E."/>
            <person name="Niang G."/>
            <person name="Scheremetjew M."/>
            <person name="Finn R."/>
            <person name="Kale V."/>
            <person name="Holt S."/>
            <person name="Cochrane G."/>
            <person name="Meng A."/>
            <person name="Brown T."/>
            <person name="Cohen L."/>
        </authorList>
    </citation>
    <scope>NUCLEOTIDE SEQUENCE</scope>
    <source>
        <strain evidence="3">CCMP3124</strain>
    </source>
</reference>
<dbReference type="GO" id="GO:0006629">
    <property type="term" value="P:lipid metabolic process"/>
    <property type="evidence" value="ECO:0007669"/>
    <property type="project" value="InterPro"/>
</dbReference>
<dbReference type="AlphaFoldDB" id="A0A7S1XI20"/>
<dbReference type="InterPro" id="IPR002921">
    <property type="entry name" value="Fungal_lipase-type"/>
</dbReference>
<dbReference type="PANTHER" id="PTHR45856">
    <property type="entry name" value="ALPHA/BETA-HYDROLASES SUPERFAMILY PROTEIN"/>
    <property type="match status" value="1"/>
</dbReference>
<feature type="transmembrane region" description="Helical" evidence="1">
    <location>
        <begin position="355"/>
        <end position="378"/>
    </location>
</feature>
<feature type="transmembrane region" description="Helical" evidence="1">
    <location>
        <begin position="147"/>
        <end position="169"/>
    </location>
</feature>
<accession>A0A7S1XI20</accession>
<evidence type="ECO:0000259" key="2">
    <source>
        <dbReference type="Pfam" id="PF01764"/>
    </source>
</evidence>
<feature type="transmembrane region" description="Helical" evidence="1">
    <location>
        <begin position="89"/>
        <end position="114"/>
    </location>
</feature>
<dbReference type="SUPFAM" id="SSF53474">
    <property type="entry name" value="alpha/beta-Hydrolases"/>
    <property type="match status" value="1"/>
</dbReference>